<dbReference type="Gene3D" id="4.10.240.10">
    <property type="entry name" value="Zn(2)-C6 fungal-type DNA-binding domain"/>
    <property type="match status" value="1"/>
</dbReference>
<dbReference type="SUPFAM" id="SSF57701">
    <property type="entry name" value="Zn2/Cys6 DNA-binding domain"/>
    <property type="match status" value="1"/>
</dbReference>
<dbReference type="InterPro" id="IPR036864">
    <property type="entry name" value="Zn2-C6_fun-type_DNA-bd_sf"/>
</dbReference>
<feature type="region of interest" description="Disordered" evidence="1">
    <location>
        <begin position="100"/>
        <end position="135"/>
    </location>
</feature>
<proteinExistence type="predicted"/>
<comment type="caution">
    <text evidence="3">The sequence shown here is derived from an EMBL/GenBank/DDBJ whole genome shotgun (WGS) entry which is preliminary data.</text>
</comment>
<dbReference type="Pfam" id="PF00172">
    <property type="entry name" value="Zn_clus"/>
    <property type="match status" value="1"/>
</dbReference>
<gene>
    <name evidence="3" type="ORF">B0H17DRAFT_18667</name>
</gene>
<dbReference type="EMBL" id="JARKIE010000102">
    <property type="protein sequence ID" value="KAJ7685849.1"/>
    <property type="molecule type" value="Genomic_DNA"/>
</dbReference>
<sequence>MATSSPPRQKQQPTMPFALSRRRTIMACSHCRKRKTRCITTEQPPKNPCARCIKGHFTCEYIAAPEPYYSPFPRTPELHGSQLPEDPGTPMTWPPMSPPCFSRGRRQAPRLPYTDPLPQHHSKSWEDSSPGSANFSFRAPTHGSMQYISPQPHALTHPLYGQQPYLPQYAPAQAAYPYDLQAVDACQYIPAYVPPSIQLQLDYPFDYTQFLNAYDDVF</sequence>
<dbReference type="InterPro" id="IPR001138">
    <property type="entry name" value="Zn2Cys6_DnaBD"/>
</dbReference>
<evidence type="ECO:0000256" key="1">
    <source>
        <dbReference type="SAM" id="MobiDB-lite"/>
    </source>
</evidence>
<evidence type="ECO:0000313" key="3">
    <source>
        <dbReference type="EMBL" id="KAJ7685849.1"/>
    </source>
</evidence>
<protein>
    <recommendedName>
        <fullName evidence="2">Zn(2)-C6 fungal-type domain-containing protein</fullName>
    </recommendedName>
</protein>
<dbReference type="GO" id="GO:0008270">
    <property type="term" value="F:zinc ion binding"/>
    <property type="evidence" value="ECO:0007669"/>
    <property type="project" value="InterPro"/>
</dbReference>
<name>A0AAD7GAY9_MYCRO</name>
<feature type="domain" description="Zn(2)-C6 fungal-type" evidence="2">
    <location>
        <begin position="27"/>
        <end position="61"/>
    </location>
</feature>
<dbReference type="Proteomes" id="UP001221757">
    <property type="component" value="Unassembled WGS sequence"/>
</dbReference>
<evidence type="ECO:0000313" key="4">
    <source>
        <dbReference type="Proteomes" id="UP001221757"/>
    </source>
</evidence>
<dbReference type="SMART" id="SM00066">
    <property type="entry name" value="GAL4"/>
    <property type="match status" value="1"/>
</dbReference>
<dbReference type="PROSITE" id="PS50048">
    <property type="entry name" value="ZN2_CY6_FUNGAL_2"/>
    <property type="match status" value="1"/>
</dbReference>
<dbReference type="PROSITE" id="PS00463">
    <property type="entry name" value="ZN2_CY6_FUNGAL_1"/>
    <property type="match status" value="1"/>
</dbReference>
<dbReference type="AlphaFoldDB" id="A0AAD7GAY9"/>
<reference evidence="3" key="1">
    <citation type="submission" date="2023-03" db="EMBL/GenBank/DDBJ databases">
        <title>Massive genome expansion in bonnet fungi (Mycena s.s.) driven by repeated elements and novel gene families across ecological guilds.</title>
        <authorList>
            <consortium name="Lawrence Berkeley National Laboratory"/>
            <person name="Harder C.B."/>
            <person name="Miyauchi S."/>
            <person name="Viragh M."/>
            <person name="Kuo A."/>
            <person name="Thoen E."/>
            <person name="Andreopoulos B."/>
            <person name="Lu D."/>
            <person name="Skrede I."/>
            <person name="Drula E."/>
            <person name="Henrissat B."/>
            <person name="Morin E."/>
            <person name="Kohler A."/>
            <person name="Barry K."/>
            <person name="LaButti K."/>
            <person name="Morin E."/>
            <person name="Salamov A."/>
            <person name="Lipzen A."/>
            <person name="Mereny Z."/>
            <person name="Hegedus B."/>
            <person name="Baldrian P."/>
            <person name="Stursova M."/>
            <person name="Weitz H."/>
            <person name="Taylor A."/>
            <person name="Grigoriev I.V."/>
            <person name="Nagy L.G."/>
            <person name="Martin F."/>
            <person name="Kauserud H."/>
        </authorList>
    </citation>
    <scope>NUCLEOTIDE SEQUENCE</scope>
    <source>
        <strain evidence="3">CBHHK067</strain>
    </source>
</reference>
<evidence type="ECO:0000259" key="2">
    <source>
        <dbReference type="PROSITE" id="PS50048"/>
    </source>
</evidence>
<dbReference type="GO" id="GO:0000981">
    <property type="term" value="F:DNA-binding transcription factor activity, RNA polymerase II-specific"/>
    <property type="evidence" value="ECO:0007669"/>
    <property type="project" value="InterPro"/>
</dbReference>
<accession>A0AAD7GAY9</accession>
<keyword evidence="4" id="KW-1185">Reference proteome</keyword>
<organism evidence="3 4">
    <name type="scientific">Mycena rosella</name>
    <name type="common">Pink bonnet</name>
    <name type="synonym">Agaricus rosellus</name>
    <dbReference type="NCBI Taxonomy" id="1033263"/>
    <lineage>
        <taxon>Eukaryota</taxon>
        <taxon>Fungi</taxon>
        <taxon>Dikarya</taxon>
        <taxon>Basidiomycota</taxon>
        <taxon>Agaricomycotina</taxon>
        <taxon>Agaricomycetes</taxon>
        <taxon>Agaricomycetidae</taxon>
        <taxon>Agaricales</taxon>
        <taxon>Marasmiineae</taxon>
        <taxon>Mycenaceae</taxon>
        <taxon>Mycena</taxon>
    </lineage>
</organism>
<dbReference type="CDD" id="cd00067">
    <property type="entry name" value="GAL4"/>
    <property type="match status" value="1"/>
</dbReference>